<reference evidence="1 2" key="1">
    <citation type="journal article" date="2018" name="Front. Plant Sci.">
        <title>Red Clover (Trifolium pratense) and Zigzag Clover (T. medium) - A Picture of Genomic Similarities and Differences.</title>
        <authorList>
            <person name="Dluhosova J."/>
            <person name="Istvanek J."/>
            <person name="Nedelnik J."/>
            <person name="Repkova J."/>
        </authorList>
    </citation>
    <scope>NUCLEOTIDE SEQUENCE [LARGE SCALE GENOMIC DNA]</scope>
    <source>
        <strain evidence="2">cv. 10/8</strain>
        <tissue evidence="1">Leaf</tissue>
    </source>
</reference>
<sequence length="42" mass="4866">GAKIHASVRRELLYLFRVKIMEGNVYKMSFFTVAPESGVYRT</sequence>
<evidence type="ECO:0000313" key="1">
    <source>
        <dbReference type="EMBL" id="MCI83786.1"/>
    </source>
</evidence>
<proteinExistence type="predicted"/>
<accession>A0A392V659</accession>
<dbReference type="AlphaFoldDB" id="A0A392V659"/>
<comment type="caution">
    <text evidence="1">The sequence shown here is derived from an EMBL/GenBank/DDBJ whole genome shotgun (WGS) entry which is preliminary data.</text>
</comment>
<dbReference type="Proteomes" id="UP000265520">
    <property type="component" value="Unassembled WGS sequence"/>
</dbReference>
<feature type="non-terminal residue" evidence="1">
    <location>
        <position position="42"/>
    </location>
</feature>
<protein>
    <submittedName>
        <fullName evidence="1">Replication factor A protein</fullName>
    </submittedName>
</protein>
<organism evidence="1 2">
    <name type="scientific">Trifolium medium</name>
    <dbReference type="NCBI Taxonomy" id="97028"/>
    <lineage>
        <taxon>Eukaryota</taxon>
        <taxon>Viridiplantae</taxon>
        <taxon>Streptophyta</taxon>
        <taxon>Embryophyta</taxon>
        <taxon>Tracheophyta</taxon>
        <taxon>Spermatophyta</taxon>
        <taxon>Magnoliopsida</taxon>
        <taxon>eudicotyledons</taxon>
        <taxon>Gunneridae</taxon>
        <taxon>Pentapetalae</taxon>
        <taxon>rosids</taxon>
        <taxon>fabids</taxon>
        <taxon>Fabales</taxon>
        <taxon>Fabaceae</taxon>
        <taxon>Papilionoideae</taxon>
        <taxon>50 kb inversion clade</taxon>
        <taxon>NPAAA clade</taxon>
        <taxon>Hologalegina</taxon>
        <taxon>IRL clade</taxon>
        <taxon>Trifolieae</taxon>
        <taxon>Trifolium</taxon>
    </lineage>
</organism>
<feature type="non-terminal residue" evidence="1">
    <location>
        <position position="1"/>
    </location>
</feature>
<evidence type="ECO:0000313" key="2">
    <source>
        <dbReference type="Proteomes" id="UP000265520"/>
    </source>
</evidence>
<keyword evidence="2" id="KW-1185">Reference proteome</keyword>
<name>A0A392V659_9FABA</name>
<dbReference type="EMBL" id="LXQA011075375">
    <property type="protein sequence ID" value="MCI83786.1"/>
    <property type="molecule type" value="Genomic_DNA"/>
</dbReference>